<feature type="non-terminal residue" evidence="7">
    <location>
        <position position="122"/>
    </location>
</feature>
<evidence type="ECO:0000256" key="2">
    <source>
        <dbReference type="ARBA" id="ARBA00007200"/>
    </source>
</evidence>
<feature type="non-terminal residue" evidence="7">
    <location>
        <position position="1"/>
    </location>
</feature>
<keyword evidence="5" id="KW-0472">Membrane</keyword>
<sequence length="122" mass="13666">PLLSRTLPGCLPDYSISSEDRSPYSLPGWIPILNNSSNHTKQEISHMCPIPWRYQTGDKLQSMELFTSEISYSGGGFVADLGYDSKTASRIINTLKEFNWIDRKTAGILVEFALFDPSSSLF</sequence>
<dbReference type="STRING" id="45351.A7RJ03"/>
<dbReference type="InterPro" id="IPR051223">
    <property type="entry name" value="Polycystin"/>
</dbReference>
<evidence type="ECO:0000256" key="5">
    <source>
        <dbReference type="ARBA" id="ARBA00023136"/>
    </source>
</evidence>
<dbReference type="PANTHER" id="PTHR10877">
    <property type="entry name" value="POLYCYSTIN FAMILY MEMBER"/>
    <property type="match status" value="1"/>
</dbReference>
<name>A7RJ03_NEMVE</name>
<evidence type="ECO:0000256" key="3">
    <source>
        <dbReference type="ARBA" id="ARBA00022692"/>
    </source>
</evidence>
<dbReference type="InParanoid" id="A7RJ03"/>
<keyword evidence="3" id="KW-0812">Transmembrane</keyword>
<evidence type="ECO:0000313" key="7">
    <source>
        <dbReference type="EMBL" id="EDO48492.1"/>
    </source>
</evidence>
<dbReference type="PANTHER" id="PTHR10877:SF150">
    <property type="entry name" value="REJ DOMAIN-CONTAINING PROTEIN"/>
    <property type="match status" value="1"/>
</dbReference>
<feature type="domain" description="Polycystin" evidence="6">
    <location>
        <begin position="9"/>
        <end position="122"/>
    </location>
</feature>
<accession>A7RJ03</accession>
<dbReference type="HOGENOM" id="CLU_137115_0_0_1"/>
<keyword evidence="8" id="KW-1185">Reference proteome</keyword>
<dbReference type="GO" id="GO:0016020">
    <property type="term" value="C:membrane"/>
    <property type="evidence" value="ECO:0007669"/>
    <property type="project" value="UniProtKB-SubCell"/>
</dbReference>
<protein>
    <recommendedName>
        <fullName evidence="6">Polycystin domain-containing protein</fullName>
    </recommendedName>
</protein>
<comment type="subcellular location">
    <subcellularLocation>
        <location evidence="1">Membrane</location>
        <topology evidence="1">Multi-pass membrane protein</topology>
    </subcellularLocation>
</comment>
<keyword evidence="4" id="KW-1133">Transmembrane helix</keyword>
<organism evidence="7 8">
    <name type="scientific">Nematostella vectensis</name>
    <name type="common">Starlet sea anemone</name>
    <dbReference type="NCBI Taxonomy" id="45351"/>
    <lineage>
        <taxon>Eukaryota</taxon>
        <taxon>Metazoa</taxon>
        <taxon>Cnidaria</taxon>
        <taxon>Anthozoa</taxon>
        <taxon>Hexacorallia</taxon>
        <taxon>Actiniaria</taxon>
        <taxon>Edwardsiidae</taxon>
        <taxon>Nematostella</taxon>
    </lineage>
</organism>
<evidence type="ECO:0000256" key="1">
    <source>
        <dbReference type="ARBA" id="ARBA00004141"/>
    </source>
</evidence>
<dbReference type="Proteomes" id="UP000001593">
    <property type="component" value="Unassembled WGS sequence"/>
</dbReference>
<evidence type="ECO:0000256" key="4">
    <source>
        <dbReference type="ARBA" id="ARBA00022989"/>
    </source>
</evidence>
<gene>
    <name evidence="7" type="ORF">NEMVEDRAFT_v1g45640</name>
</gene>
<dbReference type="EMBL" id="DS469513">
    <property type="protein sequence ID" value="EDO48492.1"/>
    <property type="molecule type" value="Genomic_DNA"/>
</dbReference>
<dbReference type="PhylomeDB" id="A7RJ03"/>
<proteinExistence type="inferred from homology"/>
<evidence type="ECO:0000313" key="8">
    <source>
        <dbReference type="Proteomes" id="UP000001593"/>
    </source>
</evidence>
<comment type="similarity">
    <text evidence="2">Belongs to the polycystin family.</text>
</comment>
<reference evidence="7 8" key="1">
    <citation type="journal article" date="2007" name="Science">
        <title>Sea anemone genome reveals ancestral eumetazoan gene repertoire and genomic organization.</title>
        <authorList>
            <person name="Putnam N.H."/>
            <person name="Srivastava M."/>
            <person name="Hellsten U."/>
            <person name="Dirks B."/>
            <person name="Chapman J."/>
            <person name="Salamov A."/>
            <person name="Terry A."/>
            <person name="Shapiro H."/>
            <person name="Lindquist E."/>
            <person name="Kapitonov V.V."/>
            <person name="Jurka J."/>
            <person name="Genikhovich G."/>
            <person name="Grigoriev I.V."/>
            <person name="Lucas S.M."/>
            <person name="Steele R.E."/>
            <person name="Finnerty J.R."/>
            <person name="Technau U."/>
            <person name="Martindale M.Q."/>
            <person name="Rokhsar D.S."/>
        </authorList>
    </citation>
    <scope>NUCLEOTIDE SEQUENCE [LARGE SCALE GENOMIC DNA]</scope>
    <source>
        <strain evidence="8">CH2 X CH6</strain>
    </source>
</reference>
<dbReference type="AlphaFoldDB" id="A7RJ03"/>
<dbReference type="InterPro" id="IPR046791">
    <property type="entry name" value="Polycystin_dom"/>
</dbReference>
<evidence type="ECO:0000259" key="6">
    <source>
        <dbReference type="Pfam" id="PF20519"/>
    </source>
</evidence>
<dbReference type="Pfam" id="PF20519">
    <property type="entry name" value="Polycystin_dom"/>
    <property type="match status" value="1"/>
</dbReference>